<gene>
    <name evidence="1" type="ORF">CHH72_17015</name>
</gene>
<proteinExistence type="predicted"/>
<comment type="caution">
    <text evidence="1">The sequence shown here is derived from an EMBL/GenBank/DDBJ whole genome shotgun (WGS) entry which is preliminary data.</text>
</comment>
<dbReference type="AlphaFoldDB" id="A0A268NVV7"/>
<dbReference type="RefSeq" id="WP_095327063.1">
    <property type="nucleotide sequence ID" value="NZ_NPCC01000031.1"/>
</dbReference>
<name>A0A268NVV7_SHOCL</name>
<protein>
    <submittedName>
        <fullName evidence="1">Uncharacterized protein</fullName>
    </submittedName>
</protein>
<dbReference type="EMBL" id="NPCC01000031">
    <property type="protein sequence ID" value="PAE87667.1"/>
    <property type="molecule type" value="Genomic_DNA"/>
</dbReference>
<organism evidence="1 2">
    <name type="scientific">Shouchella clausii</name>
    <name type="common">Alkalihalobacillus clausii</name>
    <dbReference type="NCBI Taxonomy" id="79880"/>
    <lineage>
        <taxon>Bacteria</taxon>
        <taxon>Bacillati</taxon>
        <taxon>Bacillota</taxon>
        <taxon>Bacilli</taxon>
        <taxon>Bacillales</taxon>
        <taxon>Bacillaceae</taxon>
        <taxon>Shouchella</taxon>
    </lineage>
</organism>
<evidence type="ECO:0000313" key="1">
    <source>
        <dbReference type="EMBL" id="PAE87667.1"/>
    </source>
</evidence>
<dbReference type="Proteomes" id="UP000216207">
    <property type="component" value="Unassembled WGS sequence"/>
</dbReference>
<sequence length="243" mass="28936">MGELVKFNVWLPKHKREQYISIHKKFQEKFATTMATLFNDIEENTNKYREKLLEDRWTANDYEVVDPSDIIESIEMEAYEYYKAEKLMKYNFHLSLLASTYQIFEQQLRGFIYSELNHKLSPVRTKEEFSAFGSNMGEIKEPYKFLKYDLTKTPQWETVKLLADLVNTYKHGDGRSATRLYNKNPDWFLKSHFGDERLMDIELTTNAEIVFDIEKIGFDKYSNAIIGFWEDFPEHLNPVVEID</sequence>
<accession>A0A268NVV7</accession>
<reference evidence="1 2" key="1">
    <citation type="submission" date="2017-07" db="EMBL/GenBank/DDBJ databases">
        <title>Isolation and whole genome analysis of endospore-forming bacteria from heroin.</title>
        <authorList>
            <person name="Kalinowski J."/>
            <person name="Ahrens B."/>
            <person name="Al-Dilaimi A."/>
            <person name="Winkler A."/>
            <person name="Wibberg D."/>
            <person name="Schleenbecker U."/>
            <person name="Ruckert C."/>
            <person name="Wolfel R."/>
            <person name="Grass G."/>
        </authorList>
    </citation>
    <scope>NUCLEOTIDE SEQUENCE [LARGE SCALE GENOMIC DNA]</scope>
    <source>
        <strain evidence="1 2">7539</strain>
    </source>
</reference>
<evidence type="ECO:0000313" key="2">
    <source>
        <dbReference type="Proteomes" id="UP000216207"/>
    </source>
</evidence>